<evidence type="ECO:0000313" key="1">
    <source>
        <dbReference type="EMBL" id="SHF80187.1"/>
    </source>
</evidence>
<dbReference type="AlphaFoldDB" id="A0A1M5ELV8"/>
<evidence type="ECO:0000313" key="2">
    <source>
        <dbReference type="Proteomes" id="UP000184368"/>
    </source>
</evidence>
<dbReference type="EMBL" id="FQUO01000012">
    <property type="protein sequence ID" value="SHF80187.1"/>
    <property type="molecule type" value="Genomic_DNA"/>
</dbReference>
<organism evidence="1 2">
    <name type="scientific">Cnuella takakiae</name>
    <dbReference type="NCBI Taxonomy" id="1302690"/>
    <lineage>
        <taxon>Bacteria</taxon>
        <taxon>Pseudomonadati</taxon>
        <taxon>Bacteroidota</taxon>
        <taxon>Chitinophagia</taxon>
        <taxon>Chitinophagales</taxon>
        <taxon>Chitinophagaceae</taxon>
        <taxon>Cnuella</taxon>
    </lineage>
</organism>
<dbReference type="STRING" id="1302690.BUE76_04390"/>
<protein>
    <submittedName>
        <fullName evidence="1">Uncharacterized protein</fullName>
    </submittedName>
</protein>
<accession>A0A1M5ELV8</accession>
<proteinExistence type="predicted"/>
<dbReference type="Proteomes" id="UP000184368">
    <property type="component" value="Unassembled WGS sequence"/>
</dbReference>
<gene>
    <name evidence="1" type="ORF">SAMN05444008_11298</name>
</gene>
<reference evidence="1 2" key="1">
    <citation type="submission" date="2016-11" db="EMBL/GenBank/DDBJ databases">
        <authorList>
            <person name="Jaros S."/>
            <person name="Januszkiewicz K."/>
            <person name="Wedrychowicz H."/>
        </authorList>
    </citation>
    <scope>NUCLEOTIDE SEQUENCE [LARGE SCALE GENOMIC DNA]</scope>
    <source>
        <strain evidence="1 2">DSM 26897</strain>
    </source>
</reference>
<sequence length="78" mass="8990">MCFHNAPCKKNTGNSKEPWLRNTTSALYVKQTIAVIDGVLLLKNKVQKPCVVPIYNTQMAAFNFIFLFQFTKACWLQY</sequence>
<name>A0A1M5ELV8_9BACT</name>
<keyword evidence="2" id="KW-1185">Reference proteome</keyword>